<dbReference type="STRING" id="375451.RD1_3748"/>
<feature type="signal peptide" evidence="1">
    <location>
        <begin position="1"/>
        <end position="27"/>
    </location>
</feature>
<feature type="chain" id="PRO_5004184210" evidence="1">
    <location>
        <begin position="28"/>
        <end position="260"/>
    </location>
</feature>
<keyword evidence="3" id="KW-1185">Reference proteome</keyword>
<dbReference type="InterPro" id="IPR025737">
    <property type="entry name" value="FApF"/>
</dbReference>
<dbReference type="HOGENOM" id="CLU_066206_0_0_5"/>
<organism evidence="2 3">
    <name type="scientific">Roseobacter denitrificans (strain ATCC 33942 / OCh 114)</name>
    <name type="common">Erythrobacter sp. (strain OCh 114)</name>
    <name type="synonym">Roseobacter denitrificans</name>
    <dbReference type="NCBI Taxonomy" id="375451"/>
    <lineage>
        <taxon>Bacteria</taxon>
        <taxon>Pseudomonadati</taxon>
        <taxon>Pseudomonadota</taxon>
        <taxon>Alphaproteobacteria</taxon>
        <taxon>Rhodobacterales</taxon>
        <taxon>Roseobacteraceae</taxon>
        <taxon>Roseobacter</taxon>
    </lineage>
</organism>
<keyword evidence="1" id="KW-0732">Signal</keyword>
<accession>Q161X6</accession>
<dbReference type="eggNOG" id="COG4313">
    <property type="taxonomic scope" value="Bacteria"/>
</dbReference>
<evidence type="ECO:0000313" key="2">
    <source>
        <dbReference type="EMBL" id="ABG33217.1"/>
    </source>
</evidence>
<dbReference type="Pfam" id="PF13557">
    <property type="entry name" value="Phenol_MetA_deg"/>
    <property type="match status" value="1"/>
</dbReference>
<name>Q161X6_ROSDO</name>
<gene>
    <name evidence="2" type="ordered locus">RD1_3748</name>
</gene>
<dbReference type="KEGG" id="rde:RD1_3748"/>
<dbReference type="EMBL" id="CP000362">
    <property type="protein sequence ID" value="ABG33217.1"/>
    <property type="molecule type" value="Genomic_DNA"/>
</dbReference>
<protein>
    <submittedName>
        <fullName evidence="2">Uncharacterized protein</fullName>
    </submittedName>
</protein>
<sequence length="260" mass="28010">MPSLMRKPTIAAIMAVGVAGGGSDAFAGEGGGSHYVPGTQGEFLLGVFGPAGLYLRNDTWFYDYDVGAHVRNGVAVGSANQQASLNTTRLSWLTDTEVFGARYGASVVLTYVLDADISGQVLTDFGGFTRGKSISGFADLYVAPVLLNWSQDKHHFTFKLGAYAPTGSFDAEKALNTGRNYWTAEIGGAYTWFNPQSGFEVSANVGYLHNWENPDTEYRTGDEVHLDWTVARHVSKSFTAGISGYFYAQIEADEGNVIGH</sequence>
<evidence type="ECO:0000313" key="3">
    <source>
        <dbReference type="Proteomes" id="UP000007029"/>
    </source>
</evidence>
<evidence type="ECO:0000256" key="1">
    <source>
        <dbReference type="SAM" id="SignalP"/>
    </source>
</evidence>
<proteinExistence type="predicted"/>
<dbReference type="Proteomes" id="UP000007029">
    <property type="component" value="Chromosome"/>
</dbReference>
<dbReference type="AlphaFoldDB" id="Q161X6"/>
<reference evidence="2 3" key="1">
    <citation type="journal article" date="2007" name="J. Bacteriol.">
        <title>The complete genome sequence of Roseobacter denitrificans reveals a mixotrophic rather than photosynthetic metabolism.</title>
        <authorList>
            <person name="Swingley W.D."/>
            <person name="Sadekar S."/>
            <person name="Mastrian S.D."/>
            <person name="Matthies H.J."/>
            <person name="Hao J."/>
            <person name="Ramos H."/>
            <person name="Acharya C.R."/>
            <person name="Conrad A.L."/>
            <person name="Taylor H.L."/>
            <person name="Dejesa L.C."/>
            <person name="Shah M.K."/>
            <person name="O'huallachain M.E."/>
            <person name="Lince M.T."/>
            <person name="Blankenship R.E."/>
            <person name="Beatty J.T."/>
            <person name="Touchman J.W."/>
        </authorList>
    </citation>
    <scope>NUCLEOTIDE SEQUENCE [LARGE SCALE GENOMIC DNA]</scope>
    <source>
        <strain evidence="3">ATCC 33942 / OCh 114</strain>
    </source>
</reference>